<feature type="active site" evidence="6">
    <location>
        <position position="142"/>
    </location>
</feature>
<evidence type="ECO:0000256" key="5">
    <source>
        <dbReference type="ARBA" id="ARBA00023125"/>
    </source>
</evidence>
<dbReference type="InterPro" id="IPR029494">
    <property type="entry name" value="DarT"/>
</dbReference>
<evidence type="ECO:0000256" key="2">
    <source>
        <dbReference type="ARBA" id="ARBA00022676"/>
    </source>
</evidence>
<keyword evidence="2 6" id="KW-0328">Glycosyltransferase</keyword>
<feature type="active site" description="Proton acceptor" evidence="6">
    <location>
        <position position="48"/>
    </location>
</feature>
<comment type="caution">
    <text evidence="6">Lacks conserved residue(s) required for the propagation of feature annotation.</text>
</comment>
<keyword evidence="5 6" id="KW-0238">DNA-binding</keyword>
<evidence type="ECO:0000313" key="8">
    <source>
        <dbReference type="EMBL" id="SFJ89094.1"/>
    </source>
</evidence>
<evidence type="ECO:0000256" key="1">
    <source>
        <dbReference type="ARBA" id="ARBA00022649"/>
    </source>
</evidence>
<dbReference type="GO" id="GO:0016779">
    <property type="term" value="F:nucleotidyltransferase activity"/>
    <property type="evidence" value="ECO:0007669"/>
    <property type="project" value="UniProtKB-UniRule"/>
</dbReference>
<dbReference type="GO" id="GO:0016757">
    <property type="term" value="F:glycosyltransferase activity"/>
    <property type="evidence" value="ECO:0007669"/>
    <property type="project" value="UniProtKB-UniRule"/>
</dbReference>
<keyword evidence="4 6" id="KW-0548">Nucleotidyltransferase</keyword>
<reference evidence="8 9" key="1">
    <citation type="submission" date="2016-10" db="EMBL/GenBank/DDBJ databases">
        <authorList>
            <person name="de Groot N.N."/>
        </authorList>
    </citation>
    <scope>NUCLEOTIDE SEQUENCE [LARGE SCALE GENOMIC DNA]</scope>
    <source>
        <strain evidence="8 9">IBRC-M 10445</strain>
    </source>
</reference>
<keyword evidence="3 6" id="KW-0808">Transferase</keyword>
<protein>
    <recommendedName>
        <fullName evidence="7">DarT domain-containing protein</fullName>
    </recommendedName>
</protein>
<dbReference type="EMBL" id="FOSC01000007">
    <property type="protein sequence ID" value="SFJ89094.1"/>
    <property type="molecule type" value="Genomic_DNA"/>
</dbReference>
<dbReference type="PROSITE" id="PS52018">
    <property type="entry name" value="DART"/>
    <property type="match status" value="1"/>
</dbReference>
<keyword evidence="1 6" id="KW-1277">Toxin-antitoxin system</keyword>
<gene>
    <name evidence="8" type="ORF">SAMN05216429_10770</name>
</gene>
<dbReference type="AlphaFoldDB" id="A0A1I3V0A9"/>
<evidence type="ECO:0000313" key="9">
    <source>
        <dbReference type="Proteomes" id="UP000199445"/>
    </source>
</evidence>
<dbReference type="GO" id="GO:0003677">
    <property type="term" value="F:DNA binding"/>
    <property type="evidence" value="ECO:0007669"/>
    <property type="project" value="UniProtKB-UniRule"/>
</dbReference>
<comment type="similarity">
    <text evidence="6">Belongs to the DarT ADP-ribosyltransferase family.</text>
</comment>
<feature type="binding site" evidence="6">
    <location>
        <begin position="12"/>
        <end position="14"/>
    </location>
    <ligand>
        <name>NAD(+)</name>
        <dbReference type="ChEBI" id="CHEBI:57540"/>
    </ligand>
</feature>
<accession>A0A1I3V0A9</accession>
<keyword evidence="9" id="KW-1185">Reference proteome</keyword>
<evidence type="ECO:0000256" key="3">
    <source>
        <dbReference type="ARBA" id="ARBA00022679"/>
    </source>
</evidence>
<dbReference type="OrthoDB" id="9813972at2"/>
<feature type="domain" description="DarT" evidence="7">
    <location>
        <begin position="8"/>
        <end position="189"/>
    </location>
</feature>
<name>A0A1I3V0A9_9GAMM</name>
<dbReference type="Pfam" id="PF14487">
    <property type="entry name" value="DarT"/>
    <property type="match status" value="1"/>
</dbReference>
<sequence length="189" mass="21969">MPTIKEQKLLYHLTSLNNIGSILDNGLQPRAGLQEFHDVADAEILVGRGEHGLENYVPFHWFSRNPFDGRVQKDRPNEEFVLITVRRALAEGNNWKILPKHPLARQEFRFYDYQEGFELVNWDLMQERDYHDSDCKSVCMAECLSPEPVSPSGFFKLYVPNETVRDKVLKEVRSRNLALDVVVNRGMFC</sequence>
<evidence type="ECO:0000256" key="6">
    <source>
        <dbReference type="PROSITE-ProRule" id="PRU01362"/>
    </source>
</evidence>
<organism evidence="8 9">
    <name type="scientific">Marinobacter persicus</name>
    <dbReference type="NCBI Taxonomy" id="930118"/>
    <lineage>
        <taxon>Bacteria</taxon>
        <taxon>Pseudomonadati</taxon>
        <taxon>Pseudomonadota</taxon>
        <taxon>Gammaproteobacteria</taxon>
        <taxon>Pseudomonadales</taxon>
        <taxon>Marinobacteraceae</taxon>
        <taxon>Marinobacter</taxon>
    </lineage>
</organism>
<evidence type="ECO:0000256" key="4">
    <source>
        <dbReference type="ARBA" id="ARBA00022695"/>
    </source>
</evidence>
<proteinExistence type="inferred from homology"/>
<dbReference type="RefSeq" id="WP_091704594.1">
    <property type="nucleotide sequence ID" value="NZ_BMYN01000001.1"/>
</dbReference>
<evidence type="ECO:0000259" key="7">
    <source>
        <dbReference type="PROSITE" id="PS52018"/>
    </source>
</evidence>
<comment type="catalytic activity">
    <reaction evidence="6">
        <text>a thymidine in DNA + NAD(+) = an N-(ADP-alpha-D-ribosyl)-thymidine in DNA + nicotinamide + H(+)</text>
        <dbReference type="Rhea" id="RHEA:71651"/>
        <dbReference type="Rhea" id="RHEA-COMP:13556"/>
        <dbReference type="Rhea" id="RHEA-COMP:18051"/>
        <dbReference type="ChEBI" id="CHEBI:15378"/>
        <dbReference type="ChEBI" id="CHEBI:17154"/>
        <dbReference type="ChEBI" id="CHEBI:57540"/>
        <dbReference type="ChEBI" id="CHEBI:137386"/>
        <dbReference type="ChEBI" id="CHEBI:191199"/>
    </reaction>
</comment>
<feature type="binding site" evidence="6">
    <location>
        <position position="48"/>
    </location>
    <ligand>
        <name>NAD(+)</name>
        <dbReference type="ChEBI" id="CHEBI:57540"/>
    </ligand>
</feature>
<dbReference type="Proteomes" id="UP000199445">
    <property type="component" value="Unassembled WGS sequence"/>
</dbReference>